<dbReference type="Pfam" id="PF21983">
    <property type="entry name" value="NikA-like"/>
    <property type="match status" value="1"/>
</dbReference>
<name>A0A4S5DZM8_9MICC</name>
<accession>A0A4S5DZM8</accession>
<organism evidence="2 3">
    <name type="scientific">Arthrobacter echini</name>
    <dbReference type="NCBI Taxonomy" id="1529066"/>
    <lineage>
        <taxon>Bacteria</taxon>
        <taxon>Bacillati</taxon>
        <taxon>Actinomycetota</taxon>
        <taxon>Actinomycetes</taxon>
        <taxon>Micrococcales</taxon>
        <taxon>Micrococcaceae</taxon>
        <taxon>Arthrobacter</taxon>
    </lineage>
</organism>
<dbReference type="Proteomes" id="UP000305233">
    <property type="component" value="Unassembled WGS sequence"/>
</dbReference>
<keyword evidence="3" id="KW-1185">Reference proteome</keyword>
<comment type="caution">
    <text evidence="2">The sequence shown here is derived from an EMBL/GenBank/DDBJ whole genome shotgun (WGS) entry which is preliminary data.</text>
</comment>
<reference evidence="2 3" key="1">
    <citation type="submission" date="2019-04" db="EMBL/GenBank/DDBJ databases">
        <authorList>
            <person name="Liu Q."/>
            <person name="Xin Y.-H."/>
        </authorList>
    </citation>
    <scope>NUCLEOTIDE SEQUENCE [LARGE SCALE GENOMIC DNA]</scope>
    <source>
        <strain evidence="2 3">AM23</strain>
    </source>
</reference>
<feature type="compositionally biased region" description="Low complexity" evidence="1">
    <location>
        <begin position="18"/>
        <end position="40"/>
    </location>
</feature>
<dbReference type="AlphaFoldDB" id="A0A4S5DZM8"/>
<dbReference type="InterPro" id="IPR053842">
    <property type="entry name" value="NikA-like"/>
</dbReference>
<gene>
    <name evidence="2" type="ORF">E8P82_14860</name>
</gene>
<sequence length="157" mass="16594">MADSSRWFSLLRQPAPVADPVPAAAGQEPAAAPGEVPAGPRGERTKTVAVRLTPEEHAAWVVAAEAEGRGQMGRWVRETVTARLEDRTATAPVAAMAEVRQMRAELARMGSNLNQIARALNTSALGGGPGPAIEDVARNLEAARELLGSVRDELRGR</sequence>
<dbReference type="EMBL" id="SSWH01000028">
    <property type="protein sequence ID" value="THJ64475.1"/>
    <property type="molecule type" value="Genomic_DNA"/>
</dbReference>
<proteinExistence type="predicted"/>
<evidence type="ECO:0000313" key="3">
    <source>
        <dbReference type="Proteomes" id="UP000305233"/>
    </source>
</evidence>
<feature type="region of interest" description="Disordered" evidence="1">
    <location>
        <begin position="18"/>
        <end position="44"/>
    </location>
</feature>
<dbReference type="OrthoDB" id="4882882at2"/>
<evidence type="ECO:0000256" key="1">
    <source>
        <dbReference type="SAM" id="MobiDB-lite"/>
    </source>
</evidence>
<evidence type="ECO:0000313" key="2">
    <source>
        <dbReference type="EMBL" id="THJ64475.1"/>
    </source>
</evidence>
<protein>
    <submittedName>
        <fullName evidence="2">MobC family plasmid mobilization relaxosome protein</fullName>
    </submittedName>
</protein>